<comment type="caution">
    <text evidence="1">The sequence shown here is derived from an EMBL/GenBank/DDBJ whole genome shotgun (WGS) entry which is preliminary data.</text>
</comment>
<reference evidence="1 2" key="1">
    <citation type="journal article" date="2003" name="Int. J. Syst. Evol. Microbiol.">
        <title>Towards a standardized format for the description of a novel species (of an established genus): Ochrobactrum gallinifaecis sp. nov.</title>
        <authorList>
            <person name="Kampfer P."/>
            <person name="Buczolits S."/>
            <person name="Albrecht A."/>
            <person name="Busse H.J."/>
            <person name="Stackebrandt E."/>
        </authorList>
    </citation>
    <scope>NUCLEOTIDE SEQUENCE [LARGE SCALE GENOMIC DNA]</scope>
    <source>
        <strain evidence="1 2">ISO 196</strain>
    </source>
</reference>
<accession>A0A502BNX4</accession>
<dbReference type="AlphaFoldDB" id="A0A502BNX4"/>
<gene>
    <name evidence="1" type="ORF">FHY56_11735</name>
</gene>
<dbReference type="Proteomes" id="UP000315388">
    <property type="component" value="Unassembled WGS sequence"/>
</dbReference>
<sequence>MAISVVTIKSVSTGLYLGLGSEISPNQTWSVQGFENKSKNTDNNLKWTIKADLNDPWSTTDIVHTFGSPKTSLIPGDTIAIDGHSANLAIAGSDNYLPPLQNFGFLKIKTINDKIAYKILIYGTETFSLYTDKSKSNNFYYVNEDEINFAVEGNNLFFVDFTSII</sequence>
<keyword evidence="2" id="KW-1185">Reference proteome</keyword>
<proteinExistence type="predicted"/>
<evidence type="ECO:0000313" key="2">
    <source>
        <dbReference type="Proteomes" id="UP000315388"/>
    </source>
</evidence>
<dbReference type="RefSeq" id="WP_140905355.1">
    <property type="nucleotide sequence ID" value="NZ_JBHTMD010000021.1"/>
</dbReference>
<dbReference type="EMBL" id="VEWJ01000007">
    <property type="protein sequence ID" value="TPF74996.1"/>
    <property type="molecule type" value="Genomic_DNA"/>
</dbReference>
<protein>
    <submittedName>
        <fullName evidence="1">Uncharacterized protein</fullName>
    </submittedName>
</protein>
<evidence type="ECO:0000313" key="1">
    <source>
        <dbReference type="EMBL" id="TPF74996.1"/>
    </source>
</evidence>
<organism evidence="1 2">
    <name type="scientific">Brucella gallinifaecis</name>
    <dbReference type="NCBI Taxonomy" id="215590"/>
    <lineage>
        <taxon>Bacteria</taxon>
        <taxon>Pseudomonadati</taxon>
        <taxon>Pseudomonadota</taxon>
        <taxon>Alphaproteobacteria</taxon>
        <taxon>Hyphomicrobiales</taxon>
        <taxon>Brucellaceae</taxon>
        <taxon>Brucella/Ochrobactrum group</taxon>
        <taxon>Brucella</taxon>
    </lineage>
</organism>
<name>A0A502BNX4_9HYPH</name>